<accession>A0ABV9T725</accession>
<dbReference type="Proteomes" id="UP001595818">
    <property type="component" value="Unassembled WGS sequence"/>
</dbReference>
<reference evidence="3" key="1">
    <citation type="journal article" date="2019" name="Int. J. Syst. Evol. Microbiol.">
        <title>The Global Catalogue of Microorganisms (GCM) 10K type strain sequencing project: providing services to taxonomists for standard genome sequencing and annotation.</title>
        <authorList>
            <consortium name="The Broad Institute Genomics Platform"/>
            <consortium name="The Broad Institute Genome Sequencing Center for Infectious Disease"/>
            <person name="Wu L."/>
            <person name="Ma J."/>
        </authorList>
    </citation>
    <scope>NUCLEOTIDE SEQUENCE [LARGE SCALE GENOMIC DNA]</scope>
    <source>
        <strain evidence="3">CGMCC 4.7466</strain>
    </source>
</reference>
<feature type="region of interest" description="Disordered" evidence="1">
    <location>
        <begin position="1"/>
        <end position="38"/>
    </location>
</feature>
<keyword evidence="3" id="KW-1185">Reference proteome</keyword>
<evidence type="ECO:0000256" key="1">
    <source>
        <dbReference type="SAM" id="MobiDB-lite"/>
    </source>
</evidence>
<evidence type="ECO:0000313" key="3">
    <source>
        <dbReference type="Proteomes" id="UP001595818"/>
    </source>
</evidence>
<comment type="caution">
    <text evidence="2">The sequence shown here is derived from an EMBL/GenBank/DDBJ whole genome shotgun (WGS) entry which is preliminary data.</text>
</comment>
<protein>
    <submittedName>
        <fullName evidence="2">Uncharacterized protein</fullName>
    </submittedName>
</protein>
<organism evidence="2 3">
    <name type="scientific">Negadavirga shengliensis</name>
    <dbReference type="NCBI Taxonomy" id="1389218"/>
    <lineage>
        <taxon>Bacteria</taxon>
        <taxon>Pseudomonadati</taxon>
        <taxon>Bacteroidota</taxon>
        <taxon>Cytophagia</taxon>
        <taxon>Cytophagales</taxon>
        <taxon>Cyclobacteriaceae</taxon>
        <taxon>Negadavirga</taxon>
    </lineage>
</organism>
<proteinExistence type="predicted"/>
<evidence type="ECO:0000313" key="2">
    <source>
        <dbReference type="EMBL" id="MFC4874408.1"/>
    </source>
</evidence>
<sequence length="68" mass="7213">MGNCRELAPSTKSGAHRRKSGTSSIMKPGPLSKGGLGSRIRKAGEMYRMADGVAPKTVHALYHPTYVG</sequence>
<gene>
    <name evidence="2" type="ORF">ACFPFU_22080</name>
</gene>
<dbReference type="RefSeq" id="WP_377068226.1">
    <property type="nucleotide sequence ID" value="NZ_JBHSJJ010000017.1"/>
</dbReference>
<name>A0ABV9T725_9BACT</name>
<dbReference type="EMBL" id="JBHSJJ010000017">
    <property type="protein sequence ID" value="MFC4874408.1"/>
    <property type="molecule type" value="Genomic_DNA"/>
</dbReference>